<dbReference type="PANTHER" id="PTHR30373:SF8">
    <property type="entry name" value="BLL7265 PROTEIN"/>
    <property type="match status" value="1"/>
</dbReference>
<dbReference type="InterPro" id="IPR007621">
    <property type="entry name" value="TPM_dom"/>
</dbReference>
<dbReference type="Proteomes" id="UP000288892">
    <property type="component" value="Unassembled WGS sequence"/>
</dbReference>
<feature type="domain" description="TPM" evidence="2">
    <location>
        <begin position="108"/>
        <end position="183"/>
    </location>
</feature>
<evidence type="ECO:0000313" key="4">
    <source>
        <dbReference type="Proteomes" id="UP000288892"/>
    </source>
</evidence>
<keyword evidence="1" id="KW-0472">Membrane</keyword>
<dbReference type="PANTHER" id="PTHR30373">
    <property type="entry name" value="UPF0603 PROTEIN YGCG"/>
    <property type="match status" value="1"/>
</dbReference>
<keyword evidence="1" id="KW-1133">Transmembrane helix</keyword>
<gene>
    <name evidence="3" type="ORF">VU01_10405</name>
</gene>
<dbReference type="Gene3D" id="3.10.310.50">
    <property type="match status" value="1"/>
</dbReference>
<keyword evidence="1" id="KW-0812">Transmembrane</keyword>
<dbReference type="AlphaFoldDB" id="A0A444JG56"/>
<evidence type="ECO:0000256" key="1">
    <source>
        <dbReference type="SAM" id="Phobius"/>
    </source>
</evidence>
<proteinExistence type="predicted"/>
<accession>A0A444JG56</accession>
<reference evidence="3 4" key="1">
    <citation type="submission" date="2017-01" db="EMBL/GenBank/DDBJ databases">
        <title>The cable genome- insights into the physiology and evolution of filamentous bacteria capable of sulfide oxidation via long distance electron transfer.</title>
        <authorList>
            <person name="Schreiber L."/>
            <person name="Bjerg J.T."/>
            <person name="Boggild A."/>
            <person name="Van De Vossenberg J."/>
            <person name="Meysman F."/>
            <person name="Nielsen L.P."/>
            <person name="Schramm A."/>
            <person name="Kjeldsen K.U."/>
        </authorList>
    </citation>
    <scope>NUCLEOTIDE SEQUENCE [LARGE SCALE GENOMIC DNA]</scope>
    <source>
        <strain evidence="3">A5</strain>
    </source>
</reference>
<sequence length="209" mass="23288">MKSETFFSAAENEEITRTIQEVELQTSGEVAVMVVEQSDSYPESRILAGVIIGCLLALGVTDFLLDDSLWGFLPLAATFSLLIARLADYLPPVKRFFVPAARLEEMVREQAVQGFFQQGLYKTREATGVLFFISLFERRVWVLADQGINEKISQESLQAYAADIAKGIKDGRAAEALCQEIRRAGTVLAEHFPVRDDDINELPDQVMHG</sequence>
<keyword evidence="4" id="KW-1185">Reference proteome</keyword>
<evidence type="ECO:0000259" key="2">
    <source>
        <dbReference type="Pfam" id="PF04536"/>
    </source>
</evidence>
<feature type="transmembrane region" description="Helical" evidence="1">
    <location>
        <begin position="70"/>
        <end position="87"/>
    </location>
</feature>
<feature type="transmembrane region" description="Helical" evidence="1">
    <location>
        <begin position="46"/>
        <end position="64"/>
    </location>
</feature>
<dbReference type="EMBL" id="MTKS01000040">
    <property type="protein sequence ID" value="RWX52100.1"/>
    <property type="molecule type" value="Genomic_DNA"/>
</dbReference>
<protein>
    <submittedName>
        <fullName evidence="3">Putative membrane protein</fullName>
    </submittedName>
</protein>
<organism evidence="3 4">
    <name type="scientific">Candidatus Electrothrix marina</name>
    <dbReference type="NCBI Taxonomy" id="1859130"/>
    <lineage>
        <taxon>Bacteria</taxon>
        <taxon>Pseudomonadati</taxon>
        <taxon>Thermodesulfobacteriota</taxon>
        <taxon>Desulfobulbia</taxon>
        <taxon>Desulfobulbales</taxon>
        <taxon>Desulfobulbaceae</taxon>
        <taxon>Candidatus Electrothrix</taxon>
    </lineage>
</organism>
<name>A0A444JG56_9BACT</name>
<comment type="caution">
    <text evidence="3">The sequence shown here is derived from an EMBL/GenBank/DDBJ whole genome shotgun (WGS) entry which is preliminary data.</text>
</comment>
<dbReference type="Pfam" id="PF04536">
    <property type="entry name" value="TPM_phosphatase"/>
    <property type="match status" value="1"/>
</dbReference>
<evidence type="ECO:0000313" key="3">
    <source>
        <dbReference type="EMBL" id="RWX52100.1"/>
    </source>
</evidence>